<dbReference type="InterPro" id="IPR025420">
    <property type="entry name" value="DUF4143"/>
</dbReference>
<dbReference type="SUPFAM" id="SSF52540">
    <property type="entry name" value="P-loop containing nucleoside triphosphate hydrolases"/>
    <property type="match status" value="1"/>
</dbReference>
<evidence type="ECO:0000313" key="3">
    <source>
        <dbReference type="EMBL" id="MFD2968912.1"/>
    </source>
</evidence>
<gene>
    <name evidence="3" type="ORF">ACFS7Y_16070</name>
</gene>
<dbReference type="Proteomes" id="UP001597525">
    <property type="component" value="Unassembled WGS sequence"/>
</dbReference>
<dbReference type="InterPro" id="IPR027417">
    <property type="entry name" value="P-loop_NTPase"/>
</dbReference>
<feature type="domain" description="AAA" evidence="1">
    <location>
        <begin position="23"/>
        <end position="142"/>
    </location>
</feature>
<evidence type="ECO:0000259" key="1">
    <source>
        <dbReference type="Pfam" id="PF13173"/>
    </source>
</evidence>
<comment type="caution">
    <text evidence="3">The sequence shown here is derived from an EMBL/GenBank/DDBJ whole genome shotgun (WGS) entry which is preliminary data.</text>
</comment>
<dbReference type="PANTHER" id="PTHR43566">
    <property type="entry name" value="CONSERVED PROTEIN"/>
    <property type="match status" value="1"/>
</dbReference>
<evidence type="ECO:0000313" key="4">
    <source>
        <dbReference type="Proteomes" id="UP001597525"/>
    </source>
</evidence>
<keyword evidence="3" id="KW-0547">Nucleotide-binding</keyword>
<protein>
    <submittedName>
        <fullName evidence="3">ATP-binding protein</fullName>
    </submittedName>
</protein>
<keyword evidence="4" id="KW-1185">Reference proteome</keyword>
<feature type="domain" description="DUF4143" evidence="2">
    <location>
        <begin position="188"/>
        <end position="344"/>
    </location>
</feature>
<dbReference type="RefSeq" id="WP_320184824.1">
    <property type="nucleotide sequence ID" value="NZ_CP138332.1"/>
</dbReference>
<dbReference type="EMBL" id="JBHUPB010000010">
    <property type="protein sequence ID" value="MFD2968912.1"/>
    <property type="molecule type" value="Genomic_DNA"/>
</dbReference>
<organism evidence="3 4">
    <name type="scientific">Sphingobacterium bambusae</name>
    <dbReference type="NCBI Taxonomy" id="662858"/>
    <lineage>
        <taxon>Bacteria</taxon>
        <taxon>Pseudomonadati</taxon>
        <taxon>Bacteroidota</taxon>
        <taxon>Sphingobacteriia</taxon>
        <taxon>Sphingobacteriales</taxon>
        <taxon>Sphingobacteriaceae</taxon>
        <taxon>Sphingobacterium</taxon>
    </lineage>
</organism>
<dbReference type="Pfam" id="PF13173">
    <property type="entry name" value="AAA_14"/>
    <property type="match status" value="1"/>
</dbReference>
<dbReference type="GO" id="GO:0005524">
    <property type="term" value="F:ATP binding"/>
    <property type="evidence" value="ECO:0007669"/>
    <property type="project" value="UniProtKB-KW"/>
</dbReference>
<reference evidence="4" key="1">
    <citation type="journal article" date="2019" name="Int. J. Syst. Evol. Microbiol.">
        <title>The Global Catalogue of Microorganisms (GCM) 10K type strain sequencing project: providing services to taxonomists for standard genome sequencing and annotation.</title>
        <authorList>
            <consortium name="The Broad Institute Genomics Platform"/>
            <consortium name="The Broad Institute Genome Sequencing Center for Infectious Disease"/>
            <person name="Wu L."/>
            <person name="Ma J."/>
        </authorList>
    </citation>
    <scope>NUCLEOTIDE SEQUENCE [LARGE SCALE GENOMIC DNA]</scope>
    <source>
        <strain evidence="4">KCTC 22814</strain>
    </source>
</reference>
<dbReference type="Gene3D" id="3.40.50.300">
    <property type="entry name" value="P-loop containing nucleotide triphosphate hydrolases"/>
    <property type="match status" value="1"/>
</dbReference>
<name>A0ABW6BJC0_9SPHI</name>
<sequence>MKSEIMIYRTIQERMQSRLFKGKALIIFGPRQSGKSTLVEHILHDKDHLYLNGDDSDVREILTNTTATKLKIEIGSKKIVFIDEAQRIPNIGLTLKLFTDQIKSVQVIATGSSAFELSSQINEPLTGRKYEFMLYPLSFGEMVQHHGLIEERRLIEHRLVYGYYPEIVSKVGEEIELLKLLANSYLYKDLLMLEQIKKPLILSKLLKALALQLGSEVNYNEIAQIVGSDYKTVDKYIDLLEKTFVVFRLPAFSRNVRNEIKKGKKVYFYDCGIRNAIIGDFKALGVRTDAGALWENFVVAERLKYRAYQNIDAEQFFWRTTQQQEIDFIEETNDSLHAYEFKWSPTAKARFPSTFATHYPHAEFKIISPKNIDDFLL</sequence>
<accession>A0ABW6BJC0</accession>
<dbReference type="Pfam" id="PF13635">
    <property type="entry name" value="DUF4143"/>
    <property type="match status" value="1"/>
</dbReference>
<dbReference type="InterPro" id="IPR041682">
    <property type="entry name" value="AAA_14"/>
</dbReference>
<proteinExistence type="predicted"/>
<evidence type="ECO:0000259" key="2">
    <source>
        <dbReference type="Pfam" id="PF13635"/>
    </source>
</evidence>
<dbReference type="CDD" id="cd00009">
    <property type="entry name" value="AAA"/>
    <property type="match status" value="1"/>
</dbReference>
<keyword evidence="3" id="KW-0067">ATP-binding</keyword>
<dbReference type="PANTHER" id="PTHR43566:SF1">
    <property type="entry name" value="AAA+ ATPASE DOMAIN-CONTAINING PROTEIN"/>
    <property type="match status" value="1"/>
</dbReference>